<keyword evidence="2" id="KW-1185">Reference proteome</keyword>
<reference evidence="1" key="1">
    <citation type="submission" date="2019-11" db="EMBL/GenBank/DDBJ databases">
        <title>Nori genome reveals adaptations in red seaweeds to the harsh intertidal environment.</title>
        <authorList>
            <person name="Wang D."/>
            <person name="Mao Y."/>
        </authorList>
    </citation>
    <scope>NUCLEOTIDE SEQUENCE</scope>
    <source>
        <tissue evidence="1">Gametophyte</tissue>
    </source>
</reference>
<dbReference type="EMBL" id="CM020620">
    <property type="protein sequence ID" value="KAK1867409.1"/>
    <property type="molecule type" value="Genomic_DNA"/>
</dbReference>
<name>A0ACC3CAU4_PYRYE</name>
<dbReference type="Proteomes" id="UP000798662">
    <property type="component" value="Chromosome 3"/>
</dbReference>
<evidence type="ECO:0000313" key="2">
    <source>
        <dbReference type="Proteomes" id="UP000798662"/>
    </source>
</evidence>
<proteinExistence type="predicted"/>
<sequence length="789" mass="85877">MSSFLDESDDDSRPLATLVRPSANGAGGSGAAAATTPAATSTAVVGAMDEDEDDVPLAVVRRSVGTKRKSSEAHPAAPAGDSDDGDGADDDVPLVRRTAAASPPARKRARPTVGAAAGAAGATAGAAAGSRAKGKAAAAAGPKVTTKVKAERRVAGGKAKTEDRTLSPGRAAGSPLGAAEGENGDGGFRWWEAGNKTDGEVKWTTLEHNGVYFPPEYEPHGFPLIYEGMELHLPPAAEEVATFYASKLQTDHVLKEKFRSNFFADFRALLADTKFAKVITSLEKCDFSRIEAHLEDEKAKKKAEKKAQTTAERKEAREAEAERVRQFTVALVDGREETVGNFRVEPPNLFLGRGDHPLTGKVKRRIQPEDVTLNLGPNAPIPECPVPGHNWGKIIHNSCVTWLAGWKDSITGGYKYVWLSAGSAFKGMSDHAKFEKARQLKSCIASIRKEYRKGWAAKGKEVRQRSTALYLIDKLALRVGNEKAEDEADTVGCCSLRVEHLKFTPPTTVSFDFLGKDSIRYENAVEVDKAVFFNLQLFCRNKQPSDNIFHRLSVTSLNDYLKQLMPGLSAKVFRTFNASVTLAECLQGDPGETVTDKVAFYNKQNKVVAELCNHVRTLPSGHKGQMQKLETRRAEAVAWVKELKRGLAKWNKGGKGAKAGAASSPPVEVTQYMPVKPEILESMTADEKAQERKRAADLPKVPLLKSMRGDQLKSNLKRAEERLAKLTSDMEMKEDLQTVALGTSKQNYLDPRITVAWCKANEVPVEKIFAKTLMTKFSWAMAESSSFVF</sequence>
<accession>A0ACC3CAU4</accession>
<evidence type="ECO:0000313" key="1">
    <source>
        <dbReference type="EMBL" id="KAK1867409.1"/>
    </source>
</evidence>
<protein>
    <submittedName>
        <fullName evidence="1">Uncharacterized protein</fullName>
    </submittedName>
</protein>
<comment type="caution">
    <text evidence="1">The sequence shown here is derived from an EMBL/GenBank/DDBJ whole genome shotgun (WGS) entry which is preliminary data.</text>
</comment>
<organism evidence="1 2">
    <name type="scientific">Pyropia yezoensis</name>
    <name type="common">Susabi-nori</name>
    <name type="synonym">Porphyra yezoensis</name>
    <dbReference type="NCBI Taxonomy" id="2788"/>
    <lineage>
        <taxon>Eukaryota</taxon>
        <taxon>Rhodophyta</taxon>
        <taxon>Bangiophyceae</taxon>
        <taxon>Bangiales</taxon>
        <taxon>Bangiaceae</taxon>
        <taxon>Pyropia</taxon>
    </lineage>
</organism>
<gene>
    <name evidence="1" type="ORF">I4F81_009916</name>
</gene>